<keyword evidence="3" id="KW-1185">Reference proteome</keyword>
<sequence>MTTPTESSKTYERRSIPISSRLWWLTIAPTVWAIHFLACYLAAAIYCAKASSPEESMPMLRIAVAILTGLAIVMITFVAFISFRQHRMGDAPLPHDFDSQDDQQRFLGFAAFLLSLLSIIATLFTASVFVFLGACH</sequence>
<comment type="caution">
    <text evidence="2">The sequence shown here is derived from an EMBL/GenBank/DDBJ whole genome shotgun (WGS) entry which is preliminary data.</text>
</comment>
<organism evidence="2 3">
    <name type="scientific">Roseiconus lacunae</name>
    <dbReference type="NCBI Taxonomy" id="2605694"/>
    <lineage>
        <taxon>Bacteria</taxon>
        <taxon>Pseudomonadati</taxon>
        <taxon>Planctomycetota</taxon>
        <taxon>Planctomycetia</taxon>
        <taxon>Pirellulales</taxon>
        <taxon>Pirellulaceae</taxon>
        <taxon>Roseiconus</taxon>
    </lineage>
</organism>
<keyword evidence="1" id="KW-0472">Membrane</keyword>
<feature type="transmembrane region" description="Helical" evidence="1">
    <location>
        <begin position="60"/>
        <end position="83"/>
    </location>
</feature>
<dbReference type="EMBL" id="JASZZN010000020">
    <property type="protein sequence ID" value="MDM4018276.1"/>
    <property type="molecule type" value="Genomic_DNA"/>
</dbReference>
<feature type="transmembrane region" description="Helical" evidence="1">
    <location>
        <begin position="106"/>
        <end position="132"/>
    </location>
</feature>
<reference evidence="2 3" key="1">
    <citation type="submission" date="2023-06" db="EMBL/GenBank/DDBJ databases">
        <title>Roseiconus lacunae JC819 isolated from Gulf of Mannar region, Tamil Nadu.</title>
        <authorList>
            <person name="Pk S."/>
            <person name="Ch S."/>
            <person name="Ch V.R."/>
        </authorList>
    </citation>
    <scope>NUCLEOTIDE SEQUENCE [LARGE SCALE GENOMIC DNA]</scope>
    <source>
        <strain evidence="2 3">JC819</strain>
    </source>
</reference>
<keyword evidence="1 2" id="KW-0812">Transmembrane</keyword>
<name>A0ABT7PP83_9BACT</name>
<proteinExistence type="predicted"/>
<evidence type="ECO:0000313" key="3">
    <source>
        <dbReference type="Proteomes" id="UP001239462"/>
    </source>
</evidence>
<gene>
    <name evidence="2" type="ORF">QTN89_22690</name>
</gene>
<evidence type="ECO:0000313" key="2">
    <source>
        <dbReference type="EMBL" id="MDM4018276.1"/>
    </source>
</evidence>
<keyword evidence="1" id="KW-1133">Transmembrane helix</keyword>
<feature type="transmembrane region" description="Helical" evidence="1">
    <location>
        <begin position="22"/>
        <end position="48"/>
    </location>
</feature>
<protein>
    <submittedName>
        <fullName evidence="2">Transmembrane prediction</fullName>
    </submittedName>
</protein>
<dbReference type="Proteomes" id="UP001239462">
    <property type="component" value="Unassembled WGS sequence"/>
</dbReference>
<evidence type="ECO:0000256" key="1">
    <source>
        <dbReference type="SAM" id="Phobius"/>
    </source>
</evidence>
<accession>A0ABT7PP83</accession>
<dbReference type="RefSeq" id="WP_289166031.1">
    <property type="nucleotide sequence ID" value="NZ_JASZZN010000020.1"/>
</dbReference>